<evidence type="ECO:0000313" key="2">
    <source>
        <dbReference type="EMBL" id="SMR60536.1"/>
    </source>
</evidence>
<evidence type="ECO:0000256" key="1">
    <source>
        <dbReference type="SAM" id="Phobius"/>
    </source>
</evidence>
<dbReference type="AlphaFoldDB" id="A0A2H1H3Z8"/>
<protein>
    <submittedName>
        <fullName evidence="2">Uncharacterized protein</fullName>
    </submittedName>
</protein>
<name>A0A2H1H3Z8_ZYMTR</name>
<proteinExistence type="predicted"/>
<sequence>MVGSTHGPLRFFAGASSPILVTRLVVLLVLVLSHHVVALYWLERTVLTPLDLPHNRPVLGYGHYSRGSIMAEMEKKTDASSQQRSQRLARTHDLLHHPSPARRAKGTSLSFSVKGYQRLREEQKKNPFLPLGIIAGQRNPIYPIYGTAPLKVWLGFISIKATNPHRKVTRAFLTLYG</sequence>
<evidence type="ECO:0000313" key="3">
    <source>
        <dbReference type="Proteomes" id="UP000245764"/>
    </source>
</evidence>
<feature type="transmembrane region" description="Helical" evidence="1">
    <location>
        <begin position="20"/>
        <end position="42"/>
    </location>
</feature>
<keyword evidence="1" id="KW-0472">Membrane</keyword>
<keyword evidence="1" id="KW-1133">Transmembrane helix</keyword>
<dbReference type="Proteomes" id="UP000245764">
    <property type="component" value="Chromosome 11"/>
</dbReference>
<accession>A0A2H1H3Z8</accession>
<reference evidence="3" key="1">
    <citation type="submission" date="2017-05" db="EMBL/GenBank/DDBJ databases">
        <authorList>
            <person name="Song R."/>
            <person name="Chenine A.L."/>
            <person name="Ruprecht R.M."/>
        </authorList>
    </citation>
    <scope>NUCLEOTIDE SEQUENCE [LARGE SCALE GENOMIC DNA]</scope>
</reference>
<organism evidence="2 3">
    <name type="scientific">Zymoseptoria tritici ST99CH_1E4</name>
    <dbReference type="NCBI Taxonomy" id="1276532"/>
    <lineage>
        <taxon>Eukaryota</taxon>
        <taxon>Fungi</taxon>
        <taxon>Dikarya</taxon>
        <taxon>Ascomycota</taxon>
        <taxon>Pezizomycotina</taxon>
        <taxon>Dothideomycetes</taxon>
        <taxon>Dothideomycetidae</taxon>
        <taxon>Mycosphaerellales</taxon>
        <taxon>Mycosphaerellaceae</taxon>
        <taxon>Zymoseptoria</taxon>
    </lineage>
</organism>
<dbReference type="EMBL" id="LT854263">
    <property type="protein sequence ID" value="SMR60536.1"/>
    <property type="molecule type" value="Genomic_DNA"/>
</dbReference>
<gene>
    <name evidence="2" type="ORF">ZT1E4_G10501</name>
</gene>
<keyword evidence="1" id="KW-0812">Transmembrane</keyword>